<evidence type="ECO:0000313" key="7">
    <source>
        <dbReference type="Proteomes" id="UP000076442"/>
    </source>
</evidence>
<evidence type="ECO:0000313" key="2">
    <source>
        <dbReference type="EMBL" id="KIU10705.1"/>
    </source>
</evidence>
<reference evidence="4" key="3">
    <citation type="submission" date="2023-03" db="EMBL/GenBank/DDBJ databases">
        <title>Complete genome sequences of 52 Bacillus and Priestia strains isolated from West-African fermentations and 26 reference strains from the DSMZ collection.</title>
        <authorList>
            <person name="Wiedenbein E.S."/>
            <person name="Canoy T.S."/>
            <person name="Hui Y."/>
            <person name="Parkouda C."/>
            <person name="Dawende C."/>
            <person name="Ametefe E."/>
            <person name="Jespersen L."/>
            <person name="Nielsen D.S."/>
        </authorList>
    </citation>
    <scope>NUCLEOTIDE SEQUENCE</scope>
    <source>
        <strain evidence="4">PRO56</strain>
    </source>
</reference>
<dbReference type="EMBL" id="CP125292">
    <property type="protein sequence ID" value="WHM20249.1"/>
    <property type="molecule type" value="Genomic_DNA"/>
</dbReference>
<reference evidence="5" key="4">
    <citation type="submission" date="2023-05" db="EMBL/GenBank/DDBJ databases">
        <title>Complete genome sequence of Bacillus subtilis SRCM117797 isolated from Soybean paste.</title>
        <authorList>
            <person name="Abraha H.B."/>
            <person name="Kim K.-P."/>
            <person name="Ryu M.-S."/>
            <person name="Jeong D.-Y."/>
        </authorList>
    </citation>
    <scope>NUCLEOTIDE SEQUENCE</scope>
    <source>
        <strain evidence="5">SRCM117797</strain>
    </source>
</reference>
<dbReference type="PATRIC" id="fig|1423.134.peg.2654"/>
<dbReference type="InterPro" id="IPR019618">
    <property type="entry name" value="Spore_germination_GerPA"/>
</dbReference>
<protein>
    <submittedName>
        <fullName evidence="4">Spore germination protein</fullName>
    </submittedName>
</protein>
<feature type="region of interest" description="Disordered" evidence="1">
    <location>
        <begin position="57"/>
        <end position="78"/>
    </location>
</feature>
<evidence type="ECO:0000313" key="4">
    <source>
        <dbReference type="EMBL" id="WEY84875.1"/>
    </source>
</evidence>
<sequence>MRSQINISNLTINGMTQNANTDIGQNLQNSHTANSKNYGVNFTLGDYSPSHSIIISASCDNDTSDQGQVDNPSSPSEE</sequence>
<proteinExistence type="predicted"/>
<dbReference type="Pfam" id="PF10676">
    <property type="entry name" value="gerPA"/>
    <property type="match status" value="1"/>
</dbReference>
<dbReference type="EMBL" id="CP120576">
    <property type="protein sequence ID" value="WEY84875.1"/>
    <property type="molecule type" value="Genomic_DNA"/>
</dbReference>
<evidence type="ECO:0000313" key="5">
    <source>
        <dbReference type="EMBL" id="WHM20249.1"/>
    </source>
</evidence>
<dbReference type="EMBL" id="LJZV01000003">
    <property type="protein sequence ID" value="KZD94099.1"/>
    <property type="molecule type" value="Genomic_DNA"/>
</dbReference>
<dbReference type="EMBL" id="JXBC01000004">
    <property type="protein sequence ID" value="KIU10705.1"/>
    <property type="molecule type" value="Genomic_DNA"/>
</dbReference>
<gene>
    <name evidence="4" type="primary">ydzH</name>
    <name evidence="3" type="ORF">B4122_0795</name>
    <name evidence="4" type="ORF">P5633_00615</name>
    <name evidence="5" type="ORF">QL281_15540</name>
    <name evidence="2" type="ORF">SC09_Contig25orf00529</name>
</gene>
<dbReference type="Proteomes" id="UP000032247">
    <property type="component" value="Unassembled WGS sequence"/>
</dbReference>
<accession>A0A063XH32</accession>
<reference evidence="2 6" key="1">
    <citation type="submission" date="2014-12" db="EMBL/GenBank/DDBJ databases">
        <title>Comparative genome analysis of Bacillus coagulans HM-08, Clostridium butyricum HM-68, Bacillus subtilis HM-66 and Bacillus licheniformis BL-09.</title>
        <authorList>
            <person name="Zhang H."/>
        </authorList>
    </citation>
    <scope>NUCLEOTIDE SEQUENCE [LARGE SCALE GENOMIC DNA]</scope>
    <source>
        <strain evidence="2 6">HM-66</strain>
    </source>
</reference>
<organism evidence="2 6">
    <name type="scientific">Bacillus subtilis</name>
    <dbReference type="NCBI Taxonomy" id="1423"/>
    <lineage>
        <taxon>Bacteria</taxon>
        <taxon>Bacillati</taxon>
        <taxon>Bacillota</taxon>
        <taxon>Bacilli</taxon>
        <taxon>Bacillales</taxon>
        <taxon>Bacillaceae</taxon>
        <taxon>Bacillus</taxon>
    </lineage>
</organism>
<dbReference type="Proteomes" id="UP000076442">
    <property type="component" value="Unassembled WGS sequence"/>
</dbReference>
<reference evidence="3 7" key="2">
    <citation type="submission" date="2015-09" db="EMBL/GenBank/DDBJ databases">
        <title>Spore heat resistance.</title>
        <authorList>
            <person name="Boekhorst J."/>
            <person name="Berendsen E.M."/>
            <person name="Wells-Bennik M.H."/>
            <person name="Kuipers O.P."/>
        </authorList>
    </citation>
    <scope>NUCLEOTIDE SEQUENCE [LARGE SCALE GENOMIC DNA]</scope>
    <source>
        <strain evidence="3 7">B4122</strain>
    </source>
</reference>
<dbReference type="RefSeq" id="WP_003244342.1">
    <property type="nucleotide sequence ID" value="NZ_AP024621.1"/>
</dbReference>
<evidence type="ECO:0000313" key="6">
    <source>
        <dbReference type="Proteomes" id="UP000032247"/>
    </source>
</evidence>
<name>A0A063XH32_BACIU</name>
<dbReference type="Proteomes" id="UP001214898">
    <property type="component" value="Chromosome"/>
</dbReference>
<evidence type="ECO:0000313" key="3">
    <source>
        <dbReference type="EMBL" id="KZD94099.1"/>
    </source>
</evidence>
<evidence type="ECO:0000256" key="1">
    <source>
        <dbReference type="SAM" id="MobiDB-lite"/>
    </source>
</evidence>
<dbReference type="Proteomes" id="UP001229422">
    <property type="component" value="Chromosome"/>
</dbReference>
<dbReference type="AlphaFoldDB" id="A0A063XH32"/>